<evidence type="ECO:0000313" key="1">
    <source>
        <dbReference type="EMBL" id="KAJ4709676.1"/>
    </source>
</evidence>
<evidence type="ECO:0000313" key="2">
    <source>
        <dbReference type="Proteomes" id="UP001164539"/>
    </source>
</evidence>
<sequence>MLSRKRCKLDISESMRECGDSTLLANLEKRIEVSFEMDVCKHLVDSFGGLCSLCGLRLEEEESGVTFVYIHEALRIQNDEVVRLRNEETKILLHLRKLYLVLDLDHTLLNSAPLMHLTVEEVHLKSQTASLQDVSKGSLFMLEFIRMMTKLRPNIRTFLEEANQMFEMYIYTMGDRPYELEMAKLLDPSGKYFSNRVISRDDGTQRHQKSLDVVLGQESAVLILDDTESAWAKRKDNLILMERYNFFASSCHQFGYHCKSLSELKSDESEPDGALSSVLKVLKRIHPYVL</sequence>
<name>A0ACC1XED1_MELAZ</name>
<gene>
    <name evidence="1" type="ORF">OWV82_019432</name>
</gene>
<comment type="caution">
    <text evidence="1">The sequence shown here is derived from an EMBL/GenBank/DDBJ whole genome shotgun (WGS) entry which is preliminary data.</text>
</comment>
<keyword evidence="2" id="KW-1185">Reference proteome</keyword>
<reference evidence="1 2" key="1">
    <citation type="journal article" date="2023" name="Science">
        <title>Complex scaffold remodeling in plant triterpene biosynthesis.</title>
        <authorList>
            <person name="De La Pena R."/>
            <person name="Hodgson H."/>
            <person name="Liu J.C."/>
            <person name="Stephenson M.J."/>
            <person name="Martin A.C."/>
            <person name="Owen C."/>
            <person name="Harkess A."/>
            <person name="Leebens-Mack J."/>
            <person name="Jimenez L.E."/>
            <person name="Osbourn A."/>
            <person name="Sattely E.S."/>
        </authorList>
    </citation>
    <scope>NUCLEOTIDE SEQUENCE [LARGE SCALE GENOMIC DNA]</scope>
    <source>
        <strain evidence="2">cv. JPN11</strain>
        <tissue evidence="1">Leaf</tissue>
    </source>
</reference>
<protein>
    <submittedName>
        <fullName evidence="1">RNA polymerase II C-terminal domain phosphatase-like 4</fullName>
    </submittedName>
</protein>
<organism evidence="1 2">
    <name type="scientific">Melia azedarach</name>
    <name type="common">Chinaberry tree</name>
    <dbReference type="NCBI Taxonomy" id="155640"/>
    <lineage>
        <taxon>Eukaryota</taxon>
        <taxon>Viridiplantae</taxon>
        <taxon>Streptophyta</taxon>
        <taxon>Embryophyta</taxon>
        <taxon>Tracheophyta</taxon>
        <taxon>Spermatophyta</taxon>
        <taxon>Magnoliopsida</taxon>
        <taxon>eudicotyledons</taxon>
        <taxon>Gunneridae</taxon>
        <taxon>Pentapetalae</taxon>
        <taxon>rosids</taxon>
        <taxon>malvids</taxon>
        <taxon>Sapindales</taxon>
        <taxon>Meliaceae</taxon>
        <taxon>Melia</taxon>
    </lineage>
</organism>
<proteinExistence type="predicted"/>
<dbReference type="Proteomes" id="UP001164539">
    <property type="component" value="Chromosome 10"/>
</dbReference>
<dbReference type="EMBL" id="CM051403">
    <property type="protein sequence ID" value="KAJ4709676.1"/>
    <property type="molecule type" value="Genomic_DNA"/>
</dbReference>
<accession>A0ACC1XED1</accession>